<evidence type="ECO:0000313" key="14">
    <source>
        <dbReference type="Proteomes" id="UP000255264"/>
    </source>
</evidence>
<keyword evidence="9 12" id="KW-0407">Ion channel</keyword>
<feature type="transmembrane region" description="Helical" evidence="12">
    <location>
        <begin position="77"/>
        <end position="98"/>
    </location>
</feature>
<keyword evidence="3" id="KW-0997">Cell inner membrane</keyword>
<dbReference type="GO" id="GO:0046872">
    <property type="term" value="F:metal ion binding"/>
    <property type="evidence" value="ECO:0007669"/>
    <property type="project" value="UniProtKB-KW"/>
</dbReference>
<dbReference type="PANTHER" id="PTHR28259:SF1">
    <property type="entry name" value="FLUORIDE EXPORT PROTEIN 1-RELATED"/>
    <property type="match status" value="1"/>
</dbReference>
<proteinExistence type="inferred from homology"/>
<comment type="function">
    <text evidence="12">Fluoride-specific ion channel. Important for reducing fluoride concentration in the cell, thus reducing its toxicity.</text>
</comment>
<evidence type="ECO:0000313" key="13">
    <source>
        <dbReference type="EMBL" id="STO92746.1"/>
    </source>
</evidence>
<feature type="transmembrane region" description="Helical" evidence="12">
    <location>
        <begin position="110"/>
        <end position="134"/>
    </location>
</feature>
<dbReference type="GO" id="GO:0140114">
    <property type="term" value="P:cellular detoxification of fluoride"/>
    <property type="evidence" value="ECO:0007669"/>
    <property type="project" value="UniProtKB-UniRule"/>
</dbReference>
<keyword evidence="12" id="KW-0479">Metal-binding</keyword>
<evidence type="ECO:0000256" key="7">
    <source>
        <dbReference type="ARBA" id="ARBA00023065"/>
    </source>
</evidence>
<evidence type="ECO:0000256" key="8">
    <source>
        <dbReference type="ARBA" id="ARBA00023136"/>
    </source>
</evidence>
<dbReference type="InterPro" id="IPR003691">
    <property type="entry name" value="FluC"/>
</dbReference>
<evidence type="ECO:0000256" key="12">
    <source>
        <dbReference type="HAMAP-Rule" id="MF_00454"/>
    </source>
</evidence>
<keyword evidence="14" id="KW-1185">Reference proteome</keyword>
<sequence length="139" mass="15363">MPARSLECNALLQSLLLISLGAALGACCRWSLGLWLNTWFSGLAFGTLIANWLGCFLIGILTATFWQYSHFSQDWKLFLVTGFLGALTTFSSFSAEVIELLFKGDWLNGGLVICLHLFGCLGCTFLGIFCYRLISLGFR</sequence>
<organism evidence="13 14">
    <name type="scientific">Haemophilus pittmaniae</name>
    <dbReference type="NCBI Taxonomy" id="249188"/>
    <lineage>
        <taxon>Bacteria</taxon>
        <taxon>Pseudomonadati</taxon>
        <taxon>Pseudomonadota</taxon>
        <taxon>Gammaproteobacteria</taxon>
        <taxon>Pasteurellales</taxon>
        <taxon>Pasteurellaceae</taxon>
        <taxon>Haemophilus</taxon>
    </lineage>
</organism>
<dbReference type="GO" id="GO:0005886">
    <property type="term" value="C:plasma membrane"/>
    <property type="evidence" value="ECO:0007669"/>
    <property type="project" value="UniProtKB-SubCell"/>
</dbReference>
<evidence type="ECO:0000256" key="5">
    <source>
        <dbReference type="ARBA" id="ARBA00022989"/>
    </source>
</evidence>
<keyword evidence="4 12" id="KW-0812">Transmembrane</keyword>
<evidence type="ECO:0000256" key="2">
    <source>
        <dbReference type="ARBA" id="ARBA00022475"/>
    </source>
</evidence>
<dbReference type="PROSITE" id="PS51257">
    <property type="entry name" value="PROKAR_LIPOPROTEIN"/>
    <property type="match status" value="1"/>
</dbReference>
<evidence type="ECO:0000256" key="3">
    <source>
        <dbReference type="ARBA" id="ARBA00022519"/>
    </source>
</evidence>
<comment type="subcellular location">
    <subcellularLocation>
        <location evidence="1 12">Cell membrane</location>
        <topology evidence="1 12">Multi-pass membrane protein</topology>
    </subcellularLocation>
</comment>
<dbReference type="NCBIfam" id="NF010792">
    <property type="entry name" value="PRK14196.1"/>
    <property type="match status" value="1"/>
</dbReference>
<dbReference type="Pfam" id="PF02537">
    <property type="entry name" value="CRCB"/>
    <property type="match status" value="1"/>
</dbReference>
<evidence type="ECO:0000256" key="1">
    <source>
        <dbReference type="ARBA" id="ARBA00004651"/>
    </source>
</evidence>
<feature type="binding site" evidence="12">
    <location>
        <position position="85"/>
    </location>
    <ligand>
        <name>Na(+)</name>
        <dbReference type="ChEBI" id="CHEBI:29101"/>
        <note>structural</note>
    </ligand>
</feature>
<keyword evidence="12" id="KW-0813">Transport</keyword>
<accession>A0A377IWU2</accession>
<dbReference type="NCBIfam" id="TIGR00494">
    <property type="entry name" value="crcB"/>
    <property type="match status" value="1"/>
</dbReference>
<keyword evidence="8 12" id="KW-0472">Membrane</keyword>
<dbReference type="HAMAP" id="MF_00454">
    <property type="entry name" value="FluC"/>
    <property type="match status" value="1"/>
</dbReference>
<gene>
    <name evidence="12 13" type="primary">crcB</name>
    <name evidence="12" type="synonym">fluC</name>
    <name evidence="13" type="ORF">NCTC13335_00592</name>
</gene>
<dbReference type="EMBL" id="UGHS01000002">
    <property type="protein sequence ID" value="STO92746.1"/>
    <property type="molecule type" value="Genomic_DNA"/>
</dbReference>
<evidence type="ECO:0000256" key="6">
    <source>
        <dbReference type="ARBA" id="ARBA00023053"/>
    </source>
</evidence>
<keyword evidence="2 12" id="KW-1003">Cell membrane</keyword>
<name>A0A377IWU2_9PAST</name>
<feature type="binding site" evidence="12">
    <location>
        <position position="88"/>
    </location>
    <ligand>
        <name>Na(+)</name>
        <dbReference type="ChEBI" id="CHEBI:29101"/>
        <note>structural</note>
    </ligand>
</feature>
<keyword evidence="5 12" id="KW-1133">Transmembrane helix</keyword>
<comment type="similarity">
    <text evidence="10 12">Belongs to the fluoride channel Fluc/FEX (TC 1.A.43) family.</text>
</comment>
<dbReference type="AlphaFoldDB" id="A0A377IWU2"/>
<keyword evidence="6 12" id="KW-0915">Sodium</keyword>
<reference evidence="13 14" key="1">
    <citation type="submission" date="2018-06" db="EMBL/GenBank/DDBJ databases">
        <authorList>
            <consortium name="Pathogen Informatics"/>
            <person name="Doyle S."/>
        </authorList>
    </citation>
    <scope>NUCLEOTIDE SEQUENCE [LARGE SCALE GENOMIC DNA]</scope>
    <source>
        <strain evidence="13 14">NCTC13335</strain>
    </source>
</reference>
<comment type="catalytic activity">
    <reaction evidence="11">
        <text>fluoride(in) = fluoride(out)</text>
        <dbReference type="Rhea" id="RHEA:76159"/>
        <dbReference type="ChEBI" id="CHEBI:17051"/>
    </reaction>
    <physiologicalReaction direction="left-to-right" evidence="11">
        <dbReference type="Rhea" id="RHEA:76160"/>
    </physiologicalReaction>
</comment>
<evidence type="ECO:0000256" key="4">
    <source>
        <dbReference type="ARBA" id="ARBA00022692"/>
    </source>
</evidence>
<comment type="activity regulation">
    <text evidence="12">Na(+) is not transported, but it plays an essential structural role and its presence is essential for fluoride channel function.</text>
</comment>
<keyword evidence="7 12" id="KW-0406">Ion transport</keyword>
<evidence type="ECO:0000256" key="11">
    <source>
        <dbReference type="ARBA" id="ARBA00035585"/>
    </source>
</evidence>
<dbReference type="GO" id="GO:0062054">
    <property type="term" value="F:fluoride channel activity"/>
    <property type="evidence" value="ECO:0007669"/>
    <property type="project" value="UniProtKB-UniRule"/>
</dbReference>
<feature type="transmembrane region" description="Helical" evidence="12">
    <location>
        <begin position="41"/>
        <end position="65"/>
    </location>
</feature>
<dbReference type="Proteomes" id="UP000255264">
    <property type="component" value="Unassembled WGS sequence"/>
</dbReference>
<evidence type="ECO:0000256" key="9">
    <source>
        <dbReference type="ARBA" id="ARBA00023303"/>
    </source>
</evidence>
<protein>
    <recommendedName>
        <fullName evidence="12">Fluoride-specific ion channel FluC</fullName>
    </recommendedName>
</protein>
<evidence type="ECO:0000256" key="10">
    <source>
        <dbReference type="ARBA" id="ARBA00035120"/>
    </source>
</evidence>
<dbReference type="PANTHER" id="PTHR28259">
    <property type="entry name" value="FLUORIDE EXPORT PROTEIN 1-RELATED"/>
    <property type="match status" value="1"/>
</dbReference>